<sequence length="350" mass="37857">MDGAATQVVSFAWNLFRKAAVSRLEECDDLRGLLLSEFDVVEGHLKALRKSKLELAVSKARLAVDLLSFGTVDADRIGLECRAGRDAAEEAFGVAADFDDQVLATKVAITCCVADPTLSRDPPLCARYVGHHLRRLHALPAVESALDDAGPGMVSRMLGAARKREAVARCVRDLGDGVLTHFGGGGGLRTGRRFTGAWVDDEKYFKREGHALELEGVCWLDVGVEFEGVPAGCFLPALCMRRMTEGAPLEGIQVQVAVNAEVVCERALEEVVGSWAVGESDWFAMEPVRLQAVCSDVGIRVVNHSDSWKSGIRFEYAWLCRGPELGAGELARLDAILPPLKEKCSVCFAA</sequence>
<dbReference type="AlphaFoldDB" id="A0A8S1IV72"/>
<dbReference type="Proteomes" id="UP000708148">
    <property type="component" value="Unassembled WGS sequence"/>
</dbReference>
<accession>A0A8S1IV72</accession>
<organism evidence="1 2">
    <name type="scientific">Ostreobium quekettii</name>
    <dbReference type="NCBI Taxonomy" id="121088"/>
    <lineage>
        <taxon>Eukaryota</taxon>
        <taxon>Viridiplantae</taxon>
        <taxon>Chlorophyta</taxon>
        <taxon>core chlorophytes</taxon>
        <taxon>Ulvophyceae</taxon>
        <taxon>TCBD clade</taxon>
        <taxon>Bryopsidales</taxon>
        <taxon>Ostreobineae</taxon>
        <taxon>Ostreobiaceae</taxon>
        <taxon>Ostreobium</taxon>
    </lineage>
</organism>
<gene>
    <name evidence="1" type="ORF">OSTQU699_LOCUS4376</name>
</gene>
<evidence type="ECO:0000313" key="1">
    <source>
        <dbReference type="EMBL" id="CAD7699017.1"/>
    </source>
</evidence>
<comment type="caution">
    <text evidence="1">The sequence shown here is derived from an EMBL/GenBank/DDBJ whole genome shotgun (WGS) entry which is preliminary data.</text>
</comment>
<reference evidence="1" key="1">
    <citation type="submission" date="2020-12" db="EMBL/GenBank/DDBJ databases">
        <authorList>
            <person name="Iha C."/>
        </authorList>
    </citation>
    <scope>NUCLEOTIDE SEQUENCE</scope>
</reference>
<proteinExistence type="predicted"/>
<name>A0A8S1IV72_9CHLO</name>
<protein>
    <submittedName>
        <fullName evidence="1">Uncharacterized protein</fullName>
    </submittedName>
</protein>
<dbReference type="EMBL" id="CAJHUC010000939">
    <property type="protein sequence ID" value="CAD7699017.1"/>
    <property type="molecule type" value="Genomic_DNA"/>
</dbReference>
<keyword evidence="2" id="KW-1185">Reference proteome</keyword>
<evidence type="ECO:0000313" key="2">
    <source>
        <dbReference type="Proteomes" id="UP000708148"/>
    </source>
</evidence>